<dbReference type="GO" id="GO:0003676">
    <property type="term" value="F:nucleic acid binding"/>
    <property type="evidence" value="ECO:0007669"/>
    <property type="project" value="InterPro"/>
</dbReference>
<feature type="domain" description="Integrase catalytic" evidence="1">
    <location>
        <begin position="114"/>
        <end position="276"/>
    </location>
</feature>
<reference evidence="2 3" key="1">
    <citation type="submission" date="2014-03" db="EMBL/GenBank/DDBJ databases">
        <title>Draft Genome Sequences of Four Burkholderia Strains.</title>
        <authorList>
            <person name="Liu X.Y."/>
            <person name="Li C.X."/>
            <person name="Xu J.H."/>
        </authorList>
    </citation>
    <scope>NUCLEOTIDE SEQUENCE [LARGE SCALE GENOMIC DNA]</scope>
    <source>
        <strain evidence="2 3">OP-1</strain>
    </source>
</reference>
<dbReference type="Proteomes" id="UP000027451">
    <property type="component" value="Unassembled WGS sequence"/>
</dbReference>
<dbReference type="InterPro" id="IPR025948">
    <property type="entry name" value="HTH-like_dom"/>
</dbReference>
<dbReference type="Pfam" id="PF13333">
    <property type="entry name" value="rve_2"/>
    <property type="match status" value="1"/>
</dbReference>
<name>A0A656QRT5_9BURK</name>
<sequence>MAGLRHEFPLDGLLKVAGLARSTFYYQCKASQKADKHAQLKARIRSVFEQHKGRYGYRRITSAIRHLGTRVNHKTVQRLMQLMKLKSLVRPKKFRAFRGTVGRIAPNVLQRQFDADAPNQKWVTDITEFRVGERKLYLSPVLDLYNGEIVAYETATRPAFAMVARMIKKAFRRLGVDDRPVVHSDQGWHYQMDAYQALVSQRALTQSMSRKGNCHDNATMESFFGTLKSEFFYPNRFESIEALQAGIRHYIHYYNHHRIKLKLKGLSPVMYRTQPSRP</sequence>
<evidence type="ECO:0000313" key="3">
    <source>
        <dbReference type="Proteomes" id="UP000027451"/>
    </source>
</evidence>
<dbReference type="Gene3D" id="3.30.420.10">
    <property type="entry name" value="Ribonuclease H-like superfamily/Ribonuclease H"/>
    <property type="match status" value="1"/>
</dbReference>
<dbReference type="NCBIfam" id="NF033516">
    <property type="entry name" value="transpos_IS3"/>
    <property type="match status" value="1"/>
</dbReference>
<dbReference type="InterPro" id="IPR036397">
    <property type="entry name" value="RNaseH_sf"/>
</dbReference>
<comment type="caution">
    <text evidence="2">The sequence shown here is derived from an EMBL/GenBank/DDBJ whole genome shotgun (WGS) entry which is preliminary data.</text>
</comment>
<proteinExistence type="predicted"/>
<dbReference type="PANTHER" id="PTHR46889:SF4">
    <property type="entry name" value="TRANSPOSASE INSO FOR INSERTION SEQUENCE ELEMENT IS911B-RELATED"/>
    <property type="match status" value="1"/>
</dbReference>
<dbReference type="PROSITE" id="PS50994">
    <property type="entry name" value="INTEGRASE"/>
    <property type="match status" value="1"/>
</dbReference>
<dbReference type="EMBL" id="JFHD01000002">
    <property type="protein sequence ID" value="KDR32945.1"/>
    <property type="molecule type" value="Genomic_DNA"/>
</dbReference>
<dbReference type="InterPro" id="IPR048020">
    <property type="entry name" value="Transpos_IS3"/>
</dbReference>
<dbReference type="InterPro" id="IPR050900">
    <property type="entry name" value="Transposase_IS3/IS150/IS904"/>
</dbReference>
<keyword evidence="3" id="KW-1185">Reference proteome</keyword>
<accession>A0A656QRT5</accession>
<dbReference type="AlphaFoldDB" id="A0A656QRT5"/>
<dbReference type="InterPro" id="IPR012337">
    <property type="entry name" value="RNaseH-like_sf"/>
</dbReference>
<evidence type="ECO:0000313" key="2">
    <source>
        <dbReference type="EMBL" id="KDR32945.1"/>
    </source>
</evidence>
<dbReference type="GO" id="GO:0015074">
    <property type="term" value="P:DNA integration"/>
    <property type="evidence" value="ECO:0007669"/>
    <property type="project" value="InterPro"/>
</dbReference>
<dbReference type="Pfam" id="PF13276">
    <property type="entry name" value="HTH_21"/>
    <property type="match status" value="1"/>
</dbReference>
<organism evidence="2 3">
    <name type="scientific">Caballeronia zhejiangensis</name>
    <dbReference type="NCBI Taxonomy" id="871203"/>
    <lineage>
        <taxon>Bacteria</taxon>
        <taxon>Pseudomonadati</taxon>
        <taxon>Pseudomonadota</taxon>
        <taxon>Betaproteobacteria</taxon>
        <taxon>Burkholderiales</taxon>
        <taxon>Burkholderiaceae</taxon>
        <taxon>Caballeronia</taxon>
    </lineage>
</organism>
<dbReference type="PANTHER" id="PTHR46889">
    <property type="entry name" value="TRANSPOSASE INSF FOR INSERTION SEQUENCE IS3B-RELATED"/>
    <property type="match status" value="1"/>
</dbReference>
<dbReference type="InterPro" id="IPR001584">
    <property type="entry name" value="Integrase_cat-core"/>
</dbReference>
<evidence type="ECO:0000259" key="1">
    <source>
        <dbReference type="PROSITE" id="PS50994"/>
    </source>
</evidence>
<gene>
    <name evidence="2" type="ORF">BG60_12775</name>
</gene>
<dbReference type="SUPFAM" id="SSF53098">
    <property type="entry name" value="Ribonuclease H-like"/>
    <property type="match status" value="1"/>
</dbReference>
<dbReference type="Pfam" id="PF00665">
    <property type="entry name" value="rve"/>
    <property type="match status" value="1"/>
</dbReference>
<protein>
    <submittedName>
        <fullName evidence="2">Integrase</fullName>
    </submittedName>
</protein>